<feature type="transmembrane region" description="Helical" evidence="1">
    <location>
        <begin position="72"/>
        <end position="94"/>
    </location>
</feature>
<dbReference type="EMBL" id="BSDE01000009">
    <property type="protein sequence ID" value="GLH74952.1"/>
    <property type="molecule type" value="Genomic_DNA"/>
</dbReference>
<keyword evidence="1" id="KW-0812">Transmembrane</keyword>
<name>A0ABQ5QJS1_9BACT</name>
<evidence type="ECO:0008006" key="4">
    <source>
        <dbReference type="Google" id="ProtNLM"/>
    </source>
</evidence>
<keyword evidence="1" id="KW-1133">Transmembrane helix</keyword>
<dbReference type="Pfam" id="PF10825">
    <property type="entry name" value="DUF2752"/>
    <property type="match status" value="1"/>
</dbReference>
<sequence length="127" mass="13182">MRTDSLFASSSRSLALLLFGGALLLVGLVPVAGWEALPDLCLFHRLTGLLCPTCGLTRSWAALARGQIGMSLHFHALGAPALVLVGLGLGLSLAGRLRPIPSMVKILGVALWSAYAIGRMLGLLPGP</sequence>
<accession>A0ABQ5QJS1</accession>
<dbReference type="InterPro" id="IPR021215">
    <property type="entry name" value="DUF2752"/>
</dbReference>
<evidence type="ECO:0000256" key="1">
    <source>
        <dbReference type="SAM" id="Phobius"/>
    </source>
</evidence>
<evidence type="ECO:0000313" key="3">
    <source>
        <dbReference type="Proteomes" id="UP001165069"/>
    </source>
</evidence>
<gene>
    <name evidence="2" type="ORF">GETHLI_34540</name>
</gene>
<comment type="caution">
    <text evidence="2">The sequence shown here is derived from an EMBL/GenBank/DDBJ whole genome shotgun (WGS) entry which is preliminary data.</text>
</comment>
<reference evidence="2 3" key="1">
    <citation type="journal article" date="2023" name="Antonie Van Leeuwenhoek">
        <title>Mesoterricola silvestris gen. nov., sp. nov., Mesoterricola sediminis sp. nov., Geothrix oryzae sp. nov., Geothrix edaphica sp. nov., Geothrix rubra sp. nov., and Geothrix limicola sp. nov., six novel members of Acidobacteriota isolated from soils.</title>
        <authorList>
            <person name="Itoh H."/>
            <person name="Sugisawa Y."/>
            <person name="Mise K."/>
            <person name="Xu Z."/>
            <person name="Kuniyasu M."/>
            <person name="Ushijima N."/>
            <person name="Kawano K."/>
            <person name="Kobayashi E."/>
            <person name="Shiratori Y."/>
            <person name="Masuda Y."/>
            <person name="Senoo K."/>
        </authorList>
    </citation>
    <scope>NUCLEOTIDE SEQUENCE [LARGE SCALE GENOMIC DNA]</scope>
    <source>
        <strain evidence="2 3">Red804</strain>
    </source>
</reference>
<proteinExistence type="predicted"/>
<keyword evidence="3" id="KW-1185">Reference proteome</keyword>
<feature type="transmembrane region" description="Helical" evidence="1">
    <location>
        <begin position="106"/>
        <end position="124"/>
    </location>
</feature>
<evidence type="ECO:0000313" key="2">
    <source>
        <dbReference type="EMBL" id="GLH74952.1"/>
    </source>
</evidence>
<dbReference type="Proteomes" id="UP001165069">
    <property type="component" value="Unassembled WGS sequence"/>
</dbReference>
<dbReference type="RefSeq" id="WP_285577819.1">
    <property type="nucleotide sequence ID" value="NZ_BSDE01000009.1"/>
</dbReference>
<protein>
    <recommendedName>
        <fullName evidence="4">DUF2752 domain-containing protein</fullName>
    </recommendedName>
</protein>
<keyword evidence="1" id="KW-0472">Membrane</keyword>
<organism evidence="2 3">
    <name type="scientific">Geothrix limicola</name>
    <dbReference type="NCBI Taxonomy" id="2927978"/>
    <lineage>
        <taxon>Bacteria</taxon>
        <taxon>Pseudomonadati</taxon>
        <taxon>Acidobacteriota</taxon>
        <taxon>Holophagae</taxon>
        <taxon>Holophagales</taxon>
        <taxon>Holophagaceae</taxon>
        <taxon>Geothrix</taxon>
    </lineage>
</organism>